<reference evidence="3 4" key="1">
    <citation type="submission" date="2020-08" db="EMBL/GenBank/DDBJ databases">
        <title>Sequencing the genomes of 1000 actinobacteria strains.</title>
        <authorList>
            <person name="Klenk H.-P."/>
        </authorList>
    </citation>
    <scope>NUCLEOTIDE SEQUENCE [LARGE SCALE GENOMIC DNA]</scope>
    <source>
        <strain evidence="3 4">DSM 23974</strain>
    </source>
</reference>
<dbReference type="EMBL" id="JACHNA010000001">
    <property type="protein sequence ID" value="MBB4736419.1"/>
    <property type="molecule type" value="Genomic_DNA"/>
</dbReference>
<keyword evidence="4" id="KW-1185">Reference proteome</keyword>
<gene>
    <name evidence="3" type="ORF">HDA30_001927</name>
</gene>
<feature type="transmembrane region" description="Helical" evidence="2">
    <location>
        <begin position="124"/>
        <end position="146"/>
    </location>
</feature>
<evidence type="ECO:0000313" key="3">
    <source>
        <dbReference type="EMBL" id="MBB4736419.1"/>
    </source>
</evidence>
<keyword evidence="2" id="KW-0472">Membrane</keyword>
<evidence type="ECO:0000313" key="4">
    <source>
        <dbReference type="Proteomes" id="UP000540191"/>
    </source>
</evidence>
<name>A0A7W7GQG2_9MICC</name>
<dbReference type="RefSeq" id="WP_184242040.1">
    <property type="nucleotide sequence ID" value="NZ_JACHNA010000001.1"/>
</dbReference>
<feature type="region of interest" description="Disordered" evidence="1">
    <location>
        <begin position="1"/>
        <end position="40"/>
    </location>
</feature>
<comment type="caution">
    <text evidence="3">The sequence shown here is derived from an EMBL/GenBank/DDBJ whole genome shotgun (WGS) entry which is preliminary data.</text>
</comment>
<sequence length="179" mass="17899">MNTSTGTSVATREDATRAEASRADRGDAGRPARPVAQPEVPVSGPVTSWGLTNRIIVVAAVLLFAGEVATAAMIPADGSVVMGEGGRGFVPVMLGMLFALIGGALAGMFGSFVMNLLGGPGRSAVRYIVGGLVGGIIAVVALIFVFSNTVLASLPLLLVGLPLAGLIGGVWAGVSAARR</sequence>
<accession>A0A7W7GQG2</accession>
<feature type="transmembrane region" description="Helical" evidence="2">
    <location>
        <begin position="152"/>
        <end position="174"/>
    </location>
</feature>
<protein>
    <submittedName>
        <fullName evidence="3">Putative membrane protein</fullName>
    </submittedName>
</protein>
<dbReference type="Proteomes" id="UP000540191">
    <property type="component" value="Unassembled WGS sequence"/>
</dbReference>
<evidence type="ECO:0000256" key="2">
    <source>
        <dbReference type="SAM" id="Phobius"/>
    </source>
</evidence>
<feature type="compositionally biased region" description="Polar residues" evidence="1">
    <location>
        <begin position="1"/>
        <end position="10"/>
    </location>
</feature>
<feature type="transmembrane region" description="Helical" evidence="2">
    <location>
        <begin position="55"/>
        <end position="74"/>
    </location>
</feature>
<keyword evidence="2" id="KW-0812">Transmembrane</keyword>
<proteinExistence type="predicted"/>
<feature type="compositionally biased region" description="Basic and acidic residues" evidence="1">
    <location>
        <begin position="11"/>
        <end position="30"/>
    </location>
</feature>
<organism evidence="3 4">
    <name type="scientific">Micrococcus cohnii</name>
    <dbReference type="NCBI Taxonomy" id="993416"/>
    <lineage>
        <taxon>Bacteria</taxon>
        <taxon>Bacillati</taxon>
        <taxon>Actinomycetota</taxon>
        <taxon>Actinomycetes</taxon>
        <taxon>Micrococcales</taxon>
        <taxon>Micrococcaceae</taxon>
        <taxon>Micrococcus</taxon>
    </lineage>
</organism>
<dbReference type="AlphaFoldDB" id="A0A7W7GQG2"/>
<keyword evidence="2" id="KW-1133">Transmembrane helix</keyword>
<feature type="transmembrane region" description="Helical" evidence="2">
    <location>
        <begin position="94"/>
        <end position="117"/>
    </location>
</feature>
<evidence type="ECO:0000256" key="1">
    <source>
        <dbReference type="SAM" id="MobiDB-lite"/>
    </source>
</evidence>